<evidence type="ECO:0000256" key="8">
    <source>
        <dbReference type="RuleBase" id="RU003830"/>
    </source>
</evidence>
<sequence length="145" mass="16190">MFVLEIPSTNKDRVKAMARIVGIDIPNDKRVEASLSYIYGVGATTSKRILERSGLNPDARVATLIEADLAKIRNAITELKIPVEGELRRVVGQNIRRLQEIKSYRGDRHKKGLPVRGQRTRTNSRTRKGKKKTVGGIKKKSAAKT</sequence>
<dbReference type="NCBIfam" id="TIGR03631">
    <property type="entry name" value="uS13_bact"/>
    <property type="match status" value="1"/>
</dbReference>
<evidence type="ECO:0000256" key="5">
    <source>
        <dbReference type="ARBA" id="ARBA00023274"/>
    </source>
</evidence>
<evidence type="ECO:0000256" key="3">
    <source>
        <dbReference type="ARBA" id="ARBA00022884"/>
    </source>
</evidence>
<comment type="similarity">
    <text evidence="1 7 8">Belongs to the universal ribosomal protein uS13 family.</text>
</comment>
<keyword evidence="5 7" id="KW-0687">Ribonucleoprotein</keyword>
<gene>
    <name evidence="7" type="primary">rpsM</name>
    <name evidence="10" type="ORF">UW36_C0001G0038</name>
</gene>
<dbReference type="HAMAP" id="MF_01315">
    <property type="entry name" value="Ribosomal_uS13"/>
    <property type="match status" value="1"/>
</dbReference>
<accession>A0A0G1HFS7</accession>
<dbReference type="FunFam" id="1.10.8.50:FF:000001">
    <property type="entry name" value="30S ribosomal protein S13"/>
    <property type="match status" value="1"/>
</dbReference>
<feature type="region of interest" description="Disordered" evidence="9">
    <location>
        <begin position="103"/>
        <end position="145"/>
    </location>
</feature>
<dbReference type="STRING" id="1619110.UW36_C0001G0038"/>
<dbReference type="InterPro" id="IPR018269">
    <property type="entry name" value="Ribosomal_uS13_CS"/>
</dbReference>
<dbReference type="Gene3D" id="4.10.910.10">
    <property type="entry name" value="30s ribosomal protein s13, domain 2"/>
    <property type="match status" value="1"/>
</dbReference>
<dbReference type="PROSITE" id="PS00646">
    <property type="entry name" value="RIBOSOMAL_S13_1"/>
    <property type="match status" value="1"/>
</dbReference>
<organism evidence="10 11">
    <name type="scientific">candidate division WWE3 bacterium GW2011_GWA2_44_16</name>
    <dbReference type="NCBI Taxonomy" id="1619110"/>
    <lineage>
        <taxon>Bacteria</taxon>
        <taxon>Katanobacteria</taxon>
    </lineage>
</organism>
<evidence type="ECO:0000256" key="4">
    <source>
        <dbReference type="ARBA" id="ARBA00022980"/>
    </source>
</evidence>
<keyword evidence="2 7" id="KW-0699">rRNA-binding</keyword>
<keyword evidence="7" id="KW-0820">tRNA-binding</keyword>
<dbReference type="PANTHER" id="PTHR10871">
    <property type="entry name" value="30S RIBOSOMAL PROTEIN S13/40S RIBOSOMAL PROTEIN S18"/>
    <property type="match status" value="1"/>
</dbReference>
<name>A0A0G1HFS7_UNCKA</name>
<reference evidence="10" key="1">
    <citation type="journal article" date="2015" name="Nature">
        <title>rRNA introns, odd ribosomes, and small enigmatic genomes across a large radiation of phyla.</title>
        <authorList>
            <person name="Brown C.T."/>
            <person name="Hug L.A."/>
            <person name="Thomas B.C."/>
            <person name="Sharon I."/>
            <person name="Castelle C.J."/>
            <person name="Singh A."/>
            <person name="Wilkins M.J."/>
            <person name="Williams K.H."/>
            <person name="Banfield J.F."/>
        </authorList>
    </citation>
    <scope>NUCLEOTIDE SEQUENCE [LARGE SCALE GENOMIC DNA]</scope>
</reference>
<dbReference type="InterPro" id="IPR010979">
    <property type="entry name" value="Ribosomal_uS13-like_H2TH"/>
</dbReference>
<comment type="caution">
    <text evidence="10">The sequence shown here is derived from an EMBL/GenBank/DDBJ whole genome shotgun (WGS) entry which is preliminary data.</text>
</comment>
<dbReference type="InterPro" id="IPR001892">
    <property type="entry name" value="Ribosomal_uS13"/>
</dbReference>
<evidence type="ECO:0000256" key="6">
    <source>
        <dbReference type="ARBA" id="ARBA00035166"/>
    </source>
</evidence>
<evidence type="ECO:0000313" key="10">
    <source>
        <dbReference type="EMBL" id="KKT45740.1"/>
    </source>
</evidence>
<evidence type="ECO:0000256" key="7">
    <source>
        <dbReference type="HAMAP-Rule" id="MF_01315"/>
    </source>
</evidence>
<dbReference type="InterPro" id="IPR019980">
    <property type="entry name" value="Ribosomal_uS13_bac-type"/>
</dbReference>
<evidence type="ECO:0000256" key="2">
    <source>
        <dbReference type="ARBA" id="ARBA00022730"/>
    </source>
</evidence>
<keyword evidence="3 7" id="KW-0694">RNA-binding</keyword>
<evidence type="ECO:0000256" key="9">
    <source>
        <dbReference type="SAM" id="MobiDB-lite"/>
    </source>
</evidence>
<feature type="compositionally biased region" description="Basic residues" evidence="9">
    <location>
        <begin position="107"/>
        <end position="145"/>
    </location>
</feature>
<dbReference type="GO" id="GO:0000049">
    <property type="term" value="F:tRNA binding"/>
    <property type="evidence" value="ECO:0007669"/>
    <property type="project" value="UniProtKB-UniRule"/>
</dbReference>
<dbReference type="EMBL" id="LCIA01000001">
    <property type="protein sequence ID" value="KKT45740.1"/>
    <property type="molecule type" value="Genomic_DNA"/>
</dbReference>
<dbReference type="GO" id="GO:0003735">
    <property type="term" value="F:structural constituent of ribosome"/>
    <property type="evidence" value="ECO:0007669"/>
    <property type="project" value="InterPro"/>
</dbReference>
<evidence type="ECO:0000313" key="11">
    <source>
        <dbReference type="Proteomes" id="UP000034128"/>
    </source>
</evidence>
<dbReference type="PANTHER" id="PTHR10871:SF1">
    <property type="entry name" value="SMALL RIBOSOMAL SUBUNIT PROTEIN US13M"/>
    <property type="match status" value="1"/>
</dbReference>
<comment type="subunit">
    <text evidence="7">Part of the 30S ribosomal subunit. Forms a loose heterodimer with protein S19. Forms two bridges to the 50S subunit in the 70S ribosome.</text>
</comment>
<comment type="function">
    <text evidence="7">Located at the top of the head of the 30S subunit, it contacts several helices of the 16S rRNA. In the 70S ribosome it contacts the 23S rRNA (bridge B1a) and protein L5 of the 50S subunit (bridge B1b), connecting the 2 subunits; these bridges are implicated in subunit movement. Contacts the tRNAs in the A and P-sites.</text>
</comment>
<evidence type="ECO:0000256" key="1">
    <source>
        <dbReference type="ARBA" id="ARBA00008080"/>
    </source>
</evidence>
<dbReference type="AlphaFoldDB" id="A0A0G1HFS7"/>
<dbReference type="InterPro" id="IPR027437">
    <property type="entry name" value="Rbsml_uS13_C"/>
</dbReference>
<dbReference type="GO" id="GO:0015935">
    <property type="term" value="C:small ribosomal subunit"/>
    <property type="evidence" value="ECO:0007669"/>
    <property type="project" value="TreeGrafter"/>
</dbReference>
<dbReference type="SUPFAM" id="SSF46946">
    <property type="entry name" value="S13-like H2TH domain"/>
    <property type="match status" value="1"/>
</dbReference>
<keyword evidence="4 7" id="KW-0689">Ribosomal protein</keyword>
<dbReference type="Pfam" id="PF00416">
    <property type="entry name" value="Ribosomal_S13"/>
    <property type="match status" value="1"/>
</dbReference>
<protein>
    <recommendedName>
        <fullName evidence="6 7">Small ribosomal subunit protein uS13</fullName>
    </recommendedName>
</protein>
<dbReference type="Gene3D" id="1.10.8.50">
    <property type="match status" value="1"/>
</dbReference>
<dbReference type="PROSITE" id="PS50159">
    <property type="entry name" value="RIBOSOMAL_S13_2"/>
    <property type="match status" value="1"/>
</dbReference>
<dbReference type="Proteomes" id="UP000034128">
    <property type="component" value="Unassembled WGS sequence"/>
</dbReference>
<dbReference type="GO" id="GO:0006412">
    <property type="term" value="P:translation"/>
    <property type="evidence" value="ECO:0007669"/>
    <property type="project" value="UniProtKB-UniRule"/>
</dbReference>
<dbReference type="PATRIC" id="fig|1619110.3.peg.43"/>
<proteinExistence type="inferred from homology"/>
<dbReference type="GO" id="GO:0005829">
    <property type="term" value="C:cytosol"/>
    <property type="evidence" value="ECO:0007669"/>
    <property type="project" value="TreeGrafter"/>
</dbReference>
<dbReference type="GO" id="GO:0019843">
    <property type="term" value="F:rRNA binding"/>
    <property type="evidence" value="ECO:0007669"/>
    <property type="project" value="UniProtKB-UniRule"/>
</dbReference>
<dbReference type="PIRSF" id="PIRSF002134">
    <property type="entry name" value="Ribosomal_S13"/>
    <property type="match status" value="1"/>
</dbReference>